<dbReference type="Pfam" id="PF04977">
    <property type="entry name" value="DivIC"/>
    <property type="match status" value="1"/>
</dbReference>
<evidence type="ECO:0000313" key="2">
    <source>
        <dbReference type="EMBL" id="MEY8001886.1"/>
    </source>
</evidence>
<name>A0ABV4BW20_9CLOT</name>
<comment type="caution">
    <text evidence="2">The sequence shown here is derived from an EMBL/GenBank/DDBJ whole genome shotgun (WGS) entry which is preliminary data.</text>
</comment>
<sequence length="90" mass="10644">MKLKIKWNNIFFLLLILYIGYIFIGQQFTMQDIKKQIAERKTEEQRVKGKNQKLQDEVKMSASDVYIEKLAREKLGLIKQGEIPVIDNKN</sequence>
<dbReference type="Proteomes" id="UP001564657">
    <property type="component" value="Unassembled WGS sequence"/>
</dbReference>
<organism evidence="2 3">
    <name type="scientific">Clostridium moutaii</name>
    <dbReference type="NCBI Taxonomy" id="3240932"/>
    <lineage>
        <taxon>Bacteria</taxon>
        <taxon>Bacillati</taxon>
        <taxon>Bacillota</taxon>
        <taxon>Clostridia</taxon>
        <taxon>Eubacteriales</taxon>
        <taxon>Clostridiaceae</taxon>
        <taxon>Clostridium</taxon>
    </lineage>
</organism>
<keyword evidence="3" id="KW-1185">Reference proteome</keyword>
<protein>
    <submittedName>
        <fullName evidence="2">Septum formation initiator family protein</fullName>
    </submittedName>
</protein>
<keyword evidence="1" id="KW-0472">Membrane</keyword>
<accession>A0ABV4BW20</accession>
<dbReference type="EMBL" id="JBGEWD010000028">
    <property type="protein sequence ID" value="MEY8001886.1"/>
    <property type="molecule type" value="Genomic_DNA"/>
</dbReference>
<evidence type="ECO:0000313" key="3">
    <source>
        <dbReference type="Proteomes" id="UP001564657"/>
    </source>
</evidence>
<evidence type="ECO:0000256" key="1">
    <source>
        <dbReference type="SAM" id="Phobius"/>
    </source>
</evidence>
<keyword evidence="1" id="KW-0812">Transmembrane</keyword>
<feature type="transmembrane region" description="Helical" evidence="1">
    <location>
        <begin position="7"/>
        <end position="24"/>
    </location>
</feature>
<dbReference type="InterPro" id="IPR007060">
    <property type="entry name" value="FtsL/DivIC"/>
</dbReference>
<reference evidence="2 3" key="1">
    <citation type="submission" date="2024-08" db="EMBL/GenBank/DDBJ databases">
        <title>Clostridium lapicellarii sp. nov., and Clostridium renhuaiense sp. nov., two species isolated from the mud in a fermentation cellar used for producing sauce-flavour Chinese liquors.</title>
        <authorList>
            <person name="Yang F."/>
            <person name="Wang H."/>
            <person name="Chen L.Q."/>
            <person name="Zhou N."/>
            <person name="Lu J.J."/>
            <person name="Pu X.X."/>
            <person name="Wan B."/>
            <person name="Wang L."/>
            <person name="Liu S.J."/>
        </authorList>
    </citation>
    <scope>NUCLEOTIDE SEQUENCE [LARGE SCALE GENOMIC DNA]</scope>
    <source>
        <strain evidence="2 3">MT-5</strain>
    </source>
</reference>
<keyword evidence="1" id="KW-1133">Transmembrane helix</keyword>
<gene>
    <name evidence="2" type="ORF">AB8U03_17150</name>
</gene>
<dbReference type="RefSeq" id="WP_369705781.1">
    <property type="nucleotide sequence ID" value="NZ_JBGEWD010000028.1"/>
</dbReference>
<proteinExistence type="predicted"/>